<evidence type="ECO:0000256" key="1">
    <source>
        <dbReference type="SAM" id="MobiDB-lite"/>
    </source>
</evidence>
<feature type="region of interest" description="Disordered" evidence="1">
    <location>
        <begin position="393"/>
        <end position="429"/>
    </location>
</feature>
<dbReference type="RefSeq" id="WP_133617828.1">
    <property type="nucleotide sequence ID" value="NZ_SNYA01000009.1"/>
</dbReference>
<feature type="region of interest" description="Disordered" evidence="1">
    <location>
        <begin position="1"/>
        <end position="73"/>
    </location>
</feature>
<dbReference type="OrthoDB" id="5124200at2"/>
<sequence length="429" mass="48519">MSTSRRKDQGLGATANGGSGGSFASHERSTATPPPAVEHQNWGDTGIHVDSRTPWGNADHVTQPAPGISIVSTAGHGGVKLSRERNAKIPPALRQKNGWYEEDCESHAPFYYFADEMAHEFSHNDPEYMREVAERGLREWYPDEFEKATGQKVSPEQSGVLRERLADQQAFNEFAVVSARGSEAFPDKVVISGHRKSDGDEAEFLVDRDEYRAHDKSQGHFVADQDRHPQLPLKEVEEKPKNKPVAIPDRIPDSVTGAARQRINKDLDQLWRDREGNVRSLHQILERDGASHRSVYAEGEGANIKFRYAIVQDDHSSYRVSKATFDYLDSIPDERTPADLQREDSLRKEAKVRKLEAEHGGLHGRNFVEAHRAVAPARKALLESQEKYLALRKEEEEKRKVREGSHEDRLKAQREKQADRERRARIGGF</sequence>
<gene>
    <name evidence="3" type="ORF">EDF62_3336</name>
</gene>
<organism evidence="3 4">
    <name type="scientific">Leucobacter luti</name>
    <dbReference type="NCBI Taxonomy" id="340320"/>
    <lineage>
        <taxon>Bacteria</taxon>
        <taxon>Bacillati</taxon>
        <taxon>Actinomycetota</taxon>
        <taxon>Actinomycetes</taxon>
        <taxon>Micrococcales</taxon>
        <taxon>Microbacteriaceae</taxon>
        <taxon>Leucobacter</taxon>
    </lineage>
</organism>
<reference evidence="3 4" key="1">
    <citation type="submission" date="2019-03" db="EMBL/GenBank/DDBJ databases">
        <title>Genomic analyses of the natural microbiome of Caenorhabditis elegans.</title>
        <authorList>
            <person name="Samuel B."/>
        </authorList>
    </citation>
    <scope>NUCLEOTIDE SEQUENCE [LARGE SCALE GENOMIC DNA]</scope>
    <source>
        <strain evidence="3 4">JUb18</strain>
    </source>
</reference>
<accession>A0A4R6RRX3</accession>
<dbReference type="AlphaFoldDB" id="A0A4R6RRX3"/>
<comment type="caution">
    <text evidence="3">The sequence shown here is derived from an EMBL/GenBank/DDBJ whole genome shotgun (WGS) entry which is preliminary data.</text>
</comment>
<name>A0A4R6RRX3_9MICO</name>
<protein>
    <recommendedName>
        <fullName evidence="2">DUF7007 domain-containing protein</fullName>
    </recommendedName>
</protein>
<dbReference type="Pfam" id="PF22653">
    <property type="entry name" value="DUF7007"/>
    <property type="match status" value="1"/>
</dbReference>
<keyword evidence="4" id="KW-1185">Reference proteome</keyword>
<dbReference type="InterPro" id="IPR054276">
    <property type="entry name" value="DUF7007"/>
</dbReference>
<evidence type="ECO:0000313" key="4">
    <source>
        <dbReference type="Proteomes" id="UP000295601"/>
    </source>
</evidence>
<feature type="domain" description="DUF7007" evidence="2">
    <location>
        <begin position="50"/>
        <end position="169"/>
    </location>
</feature>
<proteinExistence type="predicted"/>
<dbReference type="Proteomes" id="UP000295601">
    <property type="component" value="Unassembled WGS sequence"/>
</dbReference>
<evidence type="ECO:0000313" key="3">
    <source>
        <dbReference type="EMBL" id="TDP89583.1"/>
    </source>
</evidence>
<evidence type="ECO:0000259" key="2">
    <source>
        <dbReference type="Pfam" id="PF22653"/>
    </source>
</evidence>
<dbReference type="EMBL" id="SNYA01000009">
    <property type="protein sequence ID" value="TDP89583.1"/>
    <property type="molecule type" value="Genomic_DNA"/>
</dbReference>